<dbReference type="PROSITE" id="PS50231">
    <property type="entry name" value="RICIN_B_LECTIN"/>
    <property type="match status" value="1"/>
</dbReference>
<dbReference type="Gene3D" id="2.80.10.50">
    <property type="match status" value="1"/>
</dbReference>
<proteinExistence type="predicted"/>
<feature type="transmembrane region" description="Helical" evidence="2">
    <location>
        <begin position="20"/>
        <end position="40"/>
    </location>
</feature>
<feature type="compositionally biased region" description="Low complexity" evidence="1">
    <location>
        <begin position="44"/>
        <end position="72"/>
    </location>
</feature>
<organism evidence="4 5">
    <name type="scientific">Kineosporia babensis</name>
    <dbReference type="NCBI Taxonomy" id="499548"/>
    <lineage>
        <taxon>Bacteria</taxon>
        <taxon>Bacillati</taxon>
        <taxon>Actinomycetota</taxon>
        <taxon>Actinomycetes</taxon>
        <taxon>Kineosporiales</taxon>
        <taxon>Kineosporiaceae</taxon>
        <taxon>Kineosporia</taxon>
    </lineage>
</organism>
<dbReference type="InterPro" id="IPR035992">
    <property type="entry name" value="Ricin_B-like_lectins"/>
</dbReference>
<accession>A0A9X1NPR4</accession>
<evidence type="ECO:0000313" key="4">
    <source>
        <dbReference type="EMBL" id="MCD5317031.1"/>
    </source>
</evidence>
<dbReference type="AlphaFoldDB" id="A0A9X1NPR4"/>
<dbReference type="InterPro" id="IPR000772">
    <property type="entry name" value="Ricin_B_lectin"/>
</dbReference>
<name>A0A9X1NPR4_9ACTN</name>
<dbReference type="EMBL" id="JAJOMB010000039">
    <property type="protein sequence ID" value="MCD5317031.1"/>
    <property type="molecule type" value="Genomic_DNA"/>
</dbReference>
<dbReference type="Proteomes" id="UP001138997">
    <property type="component" value="Unassembled WGS sequence"/>
</dbReference>
<feature type="domain" description="Ricin B lectin" evidence="3">
    <location>
        <begin position="142"/>
        <end position="276"/>
    </location>
</feature>
<keyword evidence="2" id="KW-0472">Membrane</keyword>
<reference evidence="4" key="1">
    <citation type="submission" date="2021-11" db="EMBL/GenBank/DDBJ databases">
        <title>Streptomyces corallinus and Kineosporia corallina sp. nov., two new coral-derived marine actinobacteria.</title>
        <authorList>
            <person name="Buangrab K."/>
            <person name="Sutthacheep M."/>
            <person name="Yeemin T."/>
            <person name="Harunari E."/>
            <person name="Igarashi Y."/>
            <person name="Sripreechasak P."/>
            <person name="Kanchanasin P."/>
            <person name="Tanasupawat S."/>
            <person name="Phongsopitanun W."/>
        </authorList>
    </citation>
    <scope>NUCLEOTIDE SEQUENCE</scope>
    <source>
        <strain evidence="4">JCM 31032</strain>
    </source>
</reference>
<evidence type="ECO:0000256" key="1">
    <source>
        <dbReference type="SAM" id="MobiDB-lite"/>
    </source>
</evidence>
<dbReference type="SUPFAM" id="SSF50370">
    <property type="entry name" value="Ricin B-like lectins"/>
    <property type="match status" value="1"/>
</dbReference>
<sequence length="283" mass="29176">MRPDDQTDDRPGRTTLARRCAVIAGVAVLGLGAGVVTGSLPSVEAEAEVEPVAGDAAPVDAPSPSPSSSSDVATEKLVEANADEGPAPVRGEASVELGEAPVKGTYAVPDSVEGVDGVEPSGTPESAEPAPDPDPVTVQGPVQFKNAETGFCADLPGAGSVKAGALVSQGQCRSGVADNQMFELLRIDGQFAIRSVKAKLCFNFLGTGDVKARTRVAVDPCVAGDQENMMFRKEPRPNGFYLVHVKSGHCLDVSNHGKGNTVAGQSLTLYPCDPADDHVWTSL</sequence>
<evidence type="ECO:0000313" key="5">
    <source>
        <dbReference type="Proteomes" id="UP001138997"/>
    </source>
</evidence>
<dbReference type="RefSeq" id="WP_231449883.1">
    <property type="nucleotide sequence ID" value="NZ_JAJOMB010000039.1"/>
</dbReference>
<keyword evidence="2" id="KW-0812">Transmembrane</keyword>
<dbReference type="CDD" id="cd00161">
    <property type="entry name" value="beta-trefoil_Ricin-like"/>
    <property type="match status" value="1"/>
</dbReference>
<protein>
    <submittedName>
        <fullName evidence="4">RICIN domain-containing protein</fullName>
    </submittedName>
</protein>
<keyword evidence="5" id="KW-1185">Reference proteome</keyword>
<keyword evidence="2" id="KW-1133">Transmembrane helix</keyword>
<feature type="region of interest" description="Disordered" evidence="1">
    <location>
        <begin position="44"/>
        <end position="136"/>
    </location>
</feature>
<dbReference type="Pfam" id="PF00652">
    <property type="entry name" value="Ricin_B_lectin"/>
    <property type="match status" value="1"/>
</dbReference>
<evidence type="ECO:0000259" key="3">
    <source>
        <dbReference type="Pfam" id="PF00652"/>
    </source>
</evidence>
<evidence type="ECO:0000256" key="2">
    <source>
        <dbReference type="SAM" id="Phobius"/>
    </source>
</evidence>
<gene>
    <name evidence="4" type="ORF">LR394_39660</name>
</gene>
<comment type="caution">
    <text evidence="4">The sequence shown here is derived from an EMBL/GenBank/DDBJ whole genome shotgun (WGS) entry which is preliminary data.</text>
</comment>